<dbReference type="OrthoDB" id="3384306at2"/>
<organism evidence="2 3">
    <name type="scientific">Stackebrandtia endophytica</name>
    <dbReference type="NCBI Taxonomy" id="1496996"/>
    <lineage>
        <taxon>Bacteria</taxon>
        <taxon>Bacillati</taxon>
        <taxon>Actinomycetota</taxon>
        <taxon>Actinomycetes</taxon>
        <taxon>Glycomycetales</taxon>
        <taxon>Glycomycetaceae</taxon>
        <taxon>Stackebrandtia</taxon>
    </lineage>
</organism>
<feature type="domain" description="Trypsin-co-occurring" evidence="1">
    <location>
        <begin position="12"/>
        <end position="112"/>
    </location>
</feature>
<proteinExistence type="predicted"/>
<evidence type="ECO:0000313" key="2">
    <source>
        <dbReference type="EMBL" id="TQL74702.1"/>
    </source>
</evidence>
<accession>A0A543AQ32</accession>
<name>A0A543AQ32_9ACTN</name>
<dbReference type="InParanoid" id="A0A543AQ32"/>
<gene>
    <name evidence="2" type="ORF">FB566_0188</name>
</gene>
<keyword evidence="3" id="KW-1185">Reference proteome</keyword>
<evidence type="ECO:0000313" key="3">
    <source>
        <dbReference type="Proteomes" id="UP000317043"/>
    </source>
</evidence>
<dbReference type="AlphaFoldDB" id="A0A543AQ32"/>
<sequence>MRQRIPVKVGNAEFLIETVDETTGTATDWSSPDGALTPIGDDAGSEVPESFQQIRAMVEAVAGELTAAWEKVRPDEATVEFGVAADVKSGRLTGLLVSGGASASLKVTLKWTATTDGD</sequence>
<comment type="caution">
    <text evidence="2">The sequence shown here is derived from an EMBL/GenBank/DDBJ whole genome shotgun (WGS) entry which is preliminary data.</text>
</comment>
<dbReference type="RefSeq" id="WP_142034003.1">
    <property type="nucleotide sequence ID" value="NZ_JBHTGS010000002.1"/>
</dbReference>
<dbReference type="InterPro" id="IPR045794">
    <property type="entry name" value="Trypco1"/>
</dbReference>
<dbReference type="NCBIfam" id="NF041216">
    <property type="entry name" value="CU044_2847_fam"/>
    <property type="match status" value="1"/>
</dbReference>
<reference evidence="2 3" key="1">
    <citation type="submission" date="2019-06" db="EMBL/GenBank/DDBJ databases">
        <title>Sequencing the genomes of 1000 actinobacteria strains.</title>
        <authorList>
            <person name="Klenk H.-P."/>
        </authorList>
    </citation>
    <scope>NUCLEOTIDE SEQUENCE [LARGE SCALE GENOMIC DNA]</scope>
    <source>
        <strain evidence="2 3">DSM 45928</strain>
    </source>
</reference>
<protein>
    <recommendedName>
        <fullName evidence="1">Trypsin-co-occurring domain-containing protein</fullName>
    </recommendedName>
</protein>
<dbReference type="EMBL" id="VFOW01000001">
    <property type="protein sequence ID" value="TQL74702.1"/>
    <property type="molecule type" value="Genomic_DNA"/>
</dbReference>
<dbReference type="Pfam" id="PF19493">
    <property type="entry name" value="Trypco1"/>
    <property type="match status" value="1"/>
</dbReference>
<evidence type="ECO:0000259" key="1">
    <source>
        <dbReference type="Pfam" id="PF19493"/>
    </source>
</evidence>
<dbReference type="Proteomes" id="UP000317043">
    <property type="component" value="Unassembled WGS sequence"/>
</dbReference>